<sequence length="538" mass="59734">MPRRPKRGRRPIPRTPIIKGIWKGALPEHRPDPNRGPAPDLANLGQYTSDQLITYMEKFPNHAVYIFEWATEPGNIGAQWLNLWPFQTPADVANWHLNTFGANTLNPQTPGATDTIVRNAAAHPRPLDTLVKRDALHALHALHAVNHWDPSGYAATGSSFLKTALQANLDITDPNRRGYLVYNYILYKTQTNRAFAQAFPIDQRLTDTPVVLNHLDVAIQDGPYDAFSKWWKALDEAPGAALPHLVLGGPAAVLDPTSHEALCKKTTVLDAEHMHQHNQLNLASLPNAWHHAVWNPNNKEFMDFIQREQPPLPMPGVGPARINQVSGNVGWGRPVEYAHENKKVGAFKTLVRLGANIDAWVEAELDNNWPQNDDKALEPDDFFAAGLRGYRNINPPNGTANGTLLHRVVTRLHNQVTDPIFTSLHPRDMASRRKRLTHDAVQMIYYIRRGNQHGQPNLATTDINGRTAWALARHHAILGLDDALTATATIVTAVDGSHTAANLLQAAAQGPAPAPSANIDDPTIVPGHRYPIRRTRRR</sequence>
<name>A0A3D8QRV0_9EURO</name>
<feature type="region of interest" description="Disordered" evidence="1">
    <location>
        <begin position="510"/>
        <end position="538"/>
    </location>
</feature>
<accession>A0A3D8QRV0</accession>
<organism evidence="2 3">
    <name type="scientific">Aspergillus mulundensis</name>
    <dbReference type="NCBI Taxonomy" id="1810919"/>
    <lineage>
        <taxon>Eukaryota</taxon>
        <taxon>Fungi</taxon>
        <taxon>Dikarya</taxon>
        <taxon>Ascomycota</taxon>
        <taxon>Pezizomycotina</taxon>
        <taxon>Eurotiomycetes</taxon>
        <taxon>Eurotiomycetidae</taxon>
        <taxon>Eurotiales</taxon>
        <taxon>Aspergillaceae</taxon>
        <taxon>Aspergillus</taxon>
        <taxon>Aspergillus subgen. Nidulantes</taxon>
    </lineage>
</organism>
<evidence type="ECO:0000313" key="2">
    <source>
        <dbReference type="EMBL" id="RDW64507.1"/>
    </source>
</evidence>
<protein>
    <submittedName>
        <fullName evidence="2">Uncharacterized protein</fullName>
    </submittedName>
</protein>
<comment type="caution">
    <text evidence="2">The sequence shown here is derived from an EMBL/GenBank/DDBJ whole genome shotgun (WGS) entry which is preliminary data.</text>
</comment>
<dbReference type="EMBL" id="PVWQ01000014">
    <property type="protein sequence ID" value="RDW64507.1"/>
    <property type="molecule type" value="Genomic_DNA"/>
</dbReference>
<evidence type="ECO:0000256" key="1">
    <source>
        <dbReference type="SAM" id="MobiDB-lite"/>
    </source>
</evidence>
<dbReference type="Proteomes" id="UP000256690">
    <property type="component" value="Unassembled WGS sequence"/>
</dbReference>
<evidence type="ECO:0000313" key="3">
    <source>
        <dbReference type="Proteomes" id="UP000256690"/>
    </source>
</evidence>
<reference evidence="2 3" key="1">
    <citation type="journal article" date="2018" name="IMA Fungus">
        <title>IMA Genome-F 9: Draft genome sequence of Annulohypoxylon stygium, Aspergillus mulundensis, Berkeleyomyces basicola (syn. Thielaviopsis basicola), Ceratocystis smalleyi, two Cercospora beticola strains, Coleophoma cylindrospora, Fusarium fracticaudum, Phialophora cf. hyalina, and Morchella septimelata.</title>
        <authorList>
            <person name="Wingfield B.D."/>
            <person name="Bills G.F."/>
            <person name="Dong Y."/>
            <person name="Huang W."/>
            <person name="Nel W.J."/>
            <person name="Swalarsk-Parry B.S."/>
            <person name="Vaghefi N."/>
            <person name="Wilken P.M."/>
            <person name="An Z."/>
            <person name="de Beer Z.W."/>
            <person name="De Vos L."/>
            <person name="Chen L."/>
            <person name="Duong T.A."/>
            <person name="Gao Y."/>
            <person name="Hammerbacher A."/>
            <person name="Kikkert J.R."/>
            <person name="Li Y."/>
            <person name="Li H."/>
            <person name="Li K."/>
            <person name="Li Q."/>
            <person name="Liu X."/>
            <person name="Ma X."/>
            <person name="Naidoo K."/>
            <person name="Pethybridge S.J."/>
            <person name="Sun J."/>
            <person name="Steenkamp E.T."/>
            <person name="van der Nest M.A."/>
            <person name="van Wyk S."/>
            <person name="Wingfield M.J."/>
            <person name="Xiong C."/>
            <person name="Yue Q."/>
            <person name="Zhang X."/>
        </authorList>
    </citation>
    <scope>NUCLEOTIDE SEQUENCE [LARGE SCALE GENOMIC DNA]</scope>
    <source>
        <strain evidence="2 3">DSM 5745</strain>
    </source>
</reference>
<proteinExistence type="predicted"/>
<keyword evidence="3" id="KW-1185">Reference proteome</keyword>
<feature type="region of interest" description="Disordered" evidence="1">
    <location>
        <begin position="24"/>
        <end position="43"/>
    </location>
</feature>
<dbReference type="RefSeq" id="XP_026599666.1">
    <property type="nucleotide sequence ID" value="XM_026751934.1"/>
</dbReference>
<dbReference type="GeneID" id="38120288"/>
<gene>
    <name evidence="2" type="ORF">DSM5745_09918</name>
</gene>
<dbReference type="AlphaFoldDB" id="A0A3D8QRV0"/>